<dbReference type="GO" id="GO:0008270">
    <property type="term" value="F:zinc ion binding"/>
    <property type="evidence" value="ECO:0007669"/>
    <property type="project" value="InterPro"/>
</dbReference>
<feature type="binding site" evidence="14">
    <location>
        <position position="178"/>
    </location>
    <ligand>
        <name>substrate</name>
    </ligand>
</feature>
<sequence length="364" mass="38420">MQTALSLAKRGLGQTWPNPTVGCLIVRDGQPVGRGWTQPGGRPHAETQALARAGDLASGATAVVTLEPCVHHGATPPCVDALLSAGVRRVVIAIEDPDPRVAGRGIAALSAAGVEVSVGLLAAPAKRLNHGFILRITARRPMFTLKVASTLDGRIATGSGESRWITGDEARARAHWLRASHDAVLIGSETAVQDDPDLTCRLPGLAPRSPLRIVADGRRRVLSASRLMQTAATYPTWVLSGTDSDSRANWPLLPALLPPGVTLIGVDRDAGGQLDPVSIAHTLADRGLTRVLIEGGGVLAASFLKAGLVDRLAWFHAPKIIGSGGRPAIADAKVERLIDAHQFRRDSVHQVGCDIVETYDRLEQ</sequence>
<feature type="binding site" evidence="14">
    <location>
        <position position="198"/>
    </location>
    <ligand>
        <name>substrate</name>
    </ligand>
</feature>
<evidence type="ECO:0000256" key="6">
    <source>
        <dbReference type="ARBA" id="ARBA00022619"/>
    </source>
</evidence>
<evidence type="ECO:0000256" key="12">
    <source>
        <dbReference type="PIRNR" id="PIRNR006769"/>
    </source>
</evidence>
<comment type="catalytic activity">
    <reaction evidence="12">
        <text>2,5-diamino-6-hydroxy-4-(5-phosphoribosylamino)-pyrimidine + H2O + H(+) = 5-amino-6-(5-phospho-D-ribosylamino)uracil + NH4(+)</text>
        <dbReference type="Rhea" id="RHEA:21868"/>
        <dbReference type="ChEBI" id="CHEBI:15377"/>
        <dbReference type="ChEBI" id="CHEBI:15378"/>
        <dbReference type="ChEBI" id="CHEBI:28938"/>
        <dbReference type="ChEBI" id="CHEBI:58453"/>
        <dbReference type="ChEBI" id="CHEBI:58614"/>
        <dbReference type="EC" id="3.5.4.26"/>
    </reaction>
</comment>
<feature type="active site" description="Proton donor" evidence="13">
    <location>
        <position position="46"/>
    </location>
</feature>
<evidence type="ECO:0000256" key="10">
    <source>
        <dbReference type="ARBA" id="ARBA00023002"/>
    </source>
</evidence>
<dbReference type="GO" id="GO:0008835">
    <property type="term" value="F:diaminohydroxyphosphoribosylaminopyrimidine deaminase activity"/>
    <property type="evidence" value="ECO:0007669"/>
    <property type="project" value="UniProtKB-EC"/>
</dbReference>
<feature type="domain" description="CMP/dCMP-type deaminase" evidence="16">
    <location>
        <begin position="1"/>
        <end position="117"/>
    </location>
</feature>
<evidence type="ECO:0000256" key="9">
    <source>
        <dbReference type="ARBA" id="ARBA00022857"/>
    </source>
</evidence>
<comment type="pathway">
    <text evidence="2 12">Cofactor biosynthesis; riboflavin biosynthesis; 5-amino-6-(D-ribitylamino)uracil from GTP: step 2/4.</text>
</comment>
<dbReference type="Gene3D" id="3.40.430.10">
    <property type="entry name" value="Dihydrofolate Reductase, subunit A"/>
    <property type="match status" value="1"/>
</dbReference>
<feature type="binding site" evidence="14">
    <location>
        <position position="148"/>
    </location>
    <ligand>
        <name>NADP(+)</name>
        <dbReference type="ChEBI" id="CHEBI:58349"/>
    </ligand>
</feature>
<dbReference type="PROSITE" id="PS51747">
    <property type="entry name" value="CYT_DCMP_DEAMINASES_2"/>
    <property type="match status" value="1"/>
</dbReference>
<dbReference type="KEGG" id="dvn:HQ394_00325"/>
<evidence type="ECO:0000256" key="8">
    <source>
        <dbReference type="ARBA" id="ARBA00022833"/>
    </source>
</evidence>
<feature type="binding site" evidence="14">
    <location>
        <position position="201"/>
    </location>
    <ligand>
        <name>substrate</name>
    </ligand>
</feature>
<keyword evidence="12 17" id="KW-0378">Hydrolase</keyword>
<dbReference type="PANTHER" id="PTHR38011">
    <property type="entry name" value="DIHYDROFOLATE REDUCTASE FAMILY PROTEIN (AFU_ORTHOLOGUE AFUA_8G06820)"/>
    <property type="match status" value="1"/>
</dbReference>
<evidence type="ECO:0000313" key="17">
    <source>
        <dbReference type="EMBL" id="QNT71036.1"/>
    </source>
</evidence>
<feature type="binding site" evidence="15">
    <location>
        <position position="69"/>
    </location>
    <ligand>
        <name>Zn(2+)</name>
        <dbReference type="ChEBI" id="CHEBI:29105"/>
        <note>catalytic</note>
    </ligand>
</feature>
<evidence type="ECO:0000259" key="16">
    <source>
        <dbReference type="PROSITE" id="PS51747"/>
    </source>
</evidence>
<evidence type="ECO:0000256" key="11">
    <source>
        <dbReference type="ARBA" id="ARBA00023268"/>
    </source>
</evidence>
<dbReference type="PANTHER" id="PTHR38011:SF7">
    <property type="entry name" value="2,5-DIAMINO-6-RIBOSYLAMINO-4(3H)-PYRIMIDINONE 5'-PHOSPHATE REDUCTASE"/>
    <property type="match status" value="1"/>
</dbReference>
<evidence type="ECO:0000256" key="7">
    <source>
        <dbReference type="ARBA" id="ARBA00022723"/>
    </source>
</evidence>
<gene>
    <name evidence="17" type="primary">ribD</name>
    <name evidence="17" type="ORF">HQ394_00325</name>
</gene>
<reference evidence="17 18" key="1">
    <citation type="submission" date="2020-05" db="EMBL/GenBank/DDBJ databases">
        <title>Complete closed genome sequence of Defluviicoccus vanus.</title>
        <authorList>
            <person name="Bessarab I."/>
            <person name="Arumugam K."/>
            <person name="Maszenan A.M."/>
            <person name="Seviour R.J."/>
            <person name="Williams R.B."/>
        </authorList>
    </citation>
    <scope>NUCLEOTIDE SEQUENCE [LARGE SCALE GENOMIC DNA]</scope>
    <source>
        <strain evidence="17 18">Ben 114</strain>
    </source>
</reference>
<dbReference type="NCBIfam" id="TIGR00326">
    <property type="entry name" value="eubact_ribD"/>
    <property type="match status" value="1"/>
</dbReference>
<dbReference type="InterPro" id="IPR002125">
    <property type="entry name" value="CMP_dCMP_dom"/>
</dbReference>
<comment type="similarity">
    <text evidence="4 12">In the N-terminal section; belongs to the cytidine and deoxycytidylate deaminase family.</text>
</comment>
<dbReference type="GO" id="GO:0008703">
    <property type="term" value="F:5-amino-6-(5-phosphoribosylamino)uracil reductase activity"/>
    <property type="evidence" value="ECO:0007669"/>
    <property type="project" value="UniProtKB-EC"/>
</dbReference>
<dbReference type="PIRSF" id="PIRSF006769">
    <property type="entry name" value="RibD"/>
    <property type="match status" value="1"/>
</dbReference>
<feature type="binding site" evidence="15">
    <location>
        <position position="78"/>
    </location>
    <ligand>
        <name>Zn(2+)</name>
        <dbReference type="ChEBI" id="CHEBI:29105"/>
        <note>catalytic</note>
    </ligand>
</feature>
<feature type="binding site" evidence="14">
    <location>
        <begin position="296"/>
        <end position="302"/>
    </location>
    <ligand>
        <name>NADP(+)</name>
        <dbReference type="ChEBI" id="CHEBI:58349"/>
    </ligand>
</feature>
<dbReference type="Pfam" id="PF01872">
    <property type="entry name" value="RibD_C"/>
    <property type="match status" value="1"/>
</dbReference>
<dbReference type="InterPro" id="IPR011549">
    <property type="entry name" value="RibD_C"/>
</dbReference>
<feature type="binding site" evidence="14">
    <location>
        <position position="162"/>
    </location>
    <ligand>
        <name>substrate</name>
    </ligand>
</feature>
<keyword evidence="9 12" id="KW-0521">NADP</keyword>
<dbReference type="CDD" id="cd01284">
    <property type="entry name" value="Riboflavin_deaminase-reductase"/>
    <property type="match status" value="1"/>
</dbReference>
<dbReference type="Pfam" id="PF00383">
    <property type="entry name" value="dCMP_cyt_deam_1"/>
    <property type="match status" value="1"/>
</dbReference>
<dbReference type="SUPFAM" id="SSF53927">
    <property type="entry name" value="Cytidine deaminase-like"/>
    <property type="match status" value="1"/>
</dbReference>
<evidence type="ECO:0000256" key="1">
    <source>
        <dbReference type="ARBA" id="ARBA00002151"/>
    </source>
</evidence>
<evidence type="ECO:0000256" key="14">
    <source>
        <dbReference type="PIRSR" id="PIRSR006769-2"/>
    </source>
</evidence>
<evidence type="ECO:0000256" key="5">
    <source>
        <dbReference type="ARBA" id="ARBA00007417"/>
    </source>
</evidence>
<dbReference type="Proteomes" id="UP000516369">
    <property type="component" value="Chromosome"/>
</dbReference>
<keyword evidence="11" id="KW-0511">Multifunctional enzyme</keyword>
<dbReference type="Gene3D" id="3.40.140.10">
    <property type="entry name" value="Cytidine Deaminase, domain 2"/>
    <property type="match status" value="1"/>
</dbReference>
<dbReference type="PROSITE" id="PS00903">
    <property type="entry name" value="CYT_DCMP_DEAMINASES_1"/>
    <property type="match status" value="1"/>
</dbReference>
<feature type="binding site" evidence="14">
    <location>
        <position position="164"/>
    </location>
    <ligand>
        <name>NADP(+)</name>
        <dbReference type="ChEBI" id="CHEBI:58349"/>
    </ligand>
</feature>
<keyword evidence="6 12" id="KW-0686">Riboflavin biosynthesis</keyword>
<feature type="binding site" evidence="14">
    <location>
        <position position="294"/>
    </location>
    <ligand>
        <name>substrate</name>
    </ligand>
</feature>
<dbReference type="UniPathway" id="UPA00275">
    <property type="reaction ID" value="UER00401"/>
</dbReference>
<comment type="similarity">
    <text evidence="5 12">In the C-terminal section; belongs to the HTP reductase family.</text>
</comment>
<dbReference type="GO" id="GO:0050661">
    <property type="term" value="F:NADP binding"/>
    <property type="evidence" value="ECO:0007669"/>
    <property type="project" value="InterPro"/>
</dbReference>
<organism evidence="17 18">
    <name type="scientific">Defluviicoccus vanus</name>
    <dbReference type="NCBI Taxonomy" id="111831"/>
    <lineage>
        <taxon>Bacteria</taxon>
        <taxon>Pseudomonadati</taxon>
        <taxon>Pseudomonadota</taxon>
        <taxon>Alphaproteobacteria</taxon>
        <taxon>Rhodospirillales</taxon>
        <taxon>Rhodospirillaceae</taxon>
        <taxon>Defluviicoccus</taxon>
    </lineage>
</organism>
<proteinExistence type="inferred from homology"/>
<evidence type="ECO:0000256" key="15">
    <source>
        <dbReference type="PIRSR" id="PIRSR006769-3"/>
    </source>
</evidence>
<comment type="catalytic activity">
    <reaction evidence="12">
        <text>5-amino-6-(5-phospho-D-ribitylamino)uracil + NADP(+) = 5-amino-6-(5-phospho-D-ribosylamino)uracil + NADPH + H(+)</text>
        <dbReference type="Rhea" id="RHEA:17845"/>
        <dbReference type="ChEBI" id="CHEBI:15378"/>
        <dbReference type="ChEBI" id="CHEBI:57783"/>
        <dbReference type="ChEBI" id="CHEBI:58349"/>
        <dbReference type="ChEBI" id="CHEBI:58421"/>
        <dbReference type="ChEBI" id="CHEBI:58453"/>
        <dbReference type="EC" id="1.1.1.193"/>
    </reaction>
</comment>
<keyword evidence="7 12" id="KW-0479">Metal-binding</keyword>
<dbReference type="InterPro" id="IPR016192">
    <property type="entry name" value="APOBEC/CMP_deaminase_Zn-bd"/>
</dbReference>
<dbReference type="InterPro" id="IPR050765">
    <property type="entry name" value="Riboflavin_Biosynth_HTPR"/>
</dbReference>
<dbReference type="AlphaFoldDB" id="A0A7H1N5Q0"/>
<dbReference type="InterPro" id="IPR002734">
    <property type="entry name" value="RibDG_C"/>
</dbReference>
<dbReference type="NCBIfam" id="TIGR00227">
    <property type="entry name" value="ribD_Cterm"/>
    <property type="match status" value="1"/>
</dbReference>
<dbReference type="InterPro" id="IPR004794">
    <property type="entry name" value="Eubact_RibD"/>
</dbReference>
<comment type="pathway">
    <text evidence="3 12">Cofactor biosynthesis; riboflavin biosynthesis; 5-amino-6-(D-ribitylamino)uracil from GTP: step 3/4.</text>
</comment>
<dbReference type="EC" id="1.1.1.193" evidence="12"/>
<dbReference type="GO" id="GO:0009231">
    <property type="term" value="P:riboflavin biosynthetic process"/>
    <property type="evidence" value="ECO:0007669"/>
    <property type="project" value="UniProtKB-UniPathway"/>
</dbReference>
<keyword evidence="10 12" id="KW-0560">Oxidoreductase</keyword>
<keyword evidence="8 12" id="KW-0862">Zinc</keyword>
<evidence type="ECO:0000256" key="13">
    <source>
        <dbReference type="PIRSR" id="PIRSR006769-1"/>
    </source>
</evidence>
<name>A0A7H1N5Q0_9PROT</name>
<dbReference type="EC" id="3.5.4.26" evidence="12"/>
<comment type="cofactor">
    <cofactor evidence="12 15">
        <name>Zn(2+)</name>
        <dbReference type="ChEBI" id="CHEBI:29105"/>
    </cofactor>
    <text evidence="12 15">Binds 1 zinc ion.</text>
</comment>
<accession>A0A7H1N5Q0</accession>
<protein>
    <recommendedName>
        <fullName evidence="12">Riboflavin biosynthesis protein RibD</fullName>
    </recommendedName>
    <domain>
        <recommendedName>
            <fullName evidence="12">Diaminohydroxyphosphoribosylaminopyrimidine deaminase</fullName>
            <shortName evidence="12">DRAP deaminase</shortName>
            <ecNumber evidence="12">3.5.4.26</ecNumber>
        </recommendedName>
        <alternativeName>
            <fullName evidence="12">Riboflavin-specific deaminase</fullName>
        </alternativeName>
    </domain>
    <domain>
        <recommendedName>
            <fullName evidence="12">5-amino-6-(5-phosphoribosylamino)uracil reductase</fullName>
            <ecNumber evidence="12">1.1.1.193</ecNumber>
        </recommendedName>
        <alternativeName>
            <fullName evidence="12">HTP reductase</fullName>
        </alternativeName>
    </domain>
</protein>
<dbReference type="SUPFAM" id="SSF53597">
    <property type="entry name" value="Dihydrofolate reductase-like"/>
    <property type="match status" value="1"/>
</dbReference>
<dbReference type="InterPro" id="IPR016193">
    <property type="entry name" value="Cytidine_deaminase-like"/>
</dbReference>
<feature type="binding site" evidence="15">
    <location>
        <position position="44"/>
    </location>
    <ligand>
        <name>Zn(2+)</name>
        <dbReference type="ChEBI" id="CHEBI:29105"/>
        <note>catalytic</note>
    </ligand>
</feature>
<evidence type="ECO:0000256" key="4">
    <source>
        <dbReference type="ARBA" id="ARBA00005259"/>
    </source>
</evidence>
<dbReference type="EMBL" id="CP053923">
    <property type="protein sequence ID" value="QNT71036.1"/>
    <property type="molecule type" value="Genomic_DNA"/>
</dbReference>
<evidence type="ECO:0000313" key="18">
    <source>
        <dbReference type="Proteomes" id="UP000516369"/>
    </source>
</evidence>
<evidence type="ECO:0000256" key="2">
    <source>
        <dbReference type="ARBA" id="ARBA00004882"/>
    </source>
</evidence>
<comment type="function">
    <text evidence="1 12">Converts 2,5-diamino-6-(ribosylamino)-4(3h)-pyrimidinone 5'-phosphate into 5-amino-6-(ribosylamino)-2,4(1h,3h)-pyrimidinedione 5'-phosphate.</text>
</comment>
<feature type="binding site" evidence="14">
    <location>
        <position position="194"/>
    </location>
    <ligand>
        <name>NADP(+)</name>
        <dbReference type="ChEBI" id="CHEBI:58349"/>
    </ligand>
</feature>
<evidence type="ECO:0000256" key="3">
    <source>
        <dbReference type="ARBA" id="ARBA00004910"/>
    </source>
</evidence>
<feature type="binding site" evidence="14">
    <location>
        <position position="190"/>
    </location>
    <ligand>
        <name>NADP(+)</name>
        <dbReference type="ChEBI" id="CHEBI:58349"/>
    </ligand>
</feature>
<keyword evidence="18" id="KW-1185">Reference proteome</keyword>
<dbReference type="InterPro" id="IPR024072">
    <property type="entry name" value="DHFR-like_dom_sf"/>
</dbReference>